<sequence>MSQHNLDDDLLALLENGSDQDDAPSSGRARAKAAGGGGGGGSGGAGGGGGGSGSGANGSGAGGNGASARNGSSGAGGGAGMGSGNDSARGAMEVDEEDEDDEGAGVQQQQRRSSSSSKKRSSSSLSKRSGGGGSSSNKKKRRRLHSFAAEEDEEDDDDDDDEGDGNPYRLDGLFRDEDDRDRLMSMNEVQREAELERRREETKRYTDRLALKQMLEKQQGGAGGASSSRRSTSAPKSSSRAKARRSRRDADSDDEDAEGSDEDMAVEQDEDDEDDEEDHRRSSRRGVTSSSIATAAKSRKRSAVGASAKKDGALNELKQRREARKKGLREEVDEEDFQTATKVVDSSDGESDESDGYQDSDAGRARARFYPRSGGKDAGHSGKGEKGEKKKDRKPWSGSDDPPSMRDLTLCQLTRDDIEKMLHKPDWLEHLVGNYIRFQWEGERDQKGNKVFPVRIHEILEAKADSSSYYELAPGKPCNLRMKIEMGPKPAWVQAIAISNKSFTQAEYERWVLRLRGNKLKFPSRSELDDQQLKMDKFHSRMLSEDALSKMVAVKKSAKDAFKKKQDEEKAAAAENGPAPGSAPPGPPPPRPPGLLDSAVGSGGMAGTAPAAVGAGAKVYNQTTMAELNERNRRMDRERRQGVQRRETAKIQEAWGVKSSSSSSGNQANPALGAAGAGAAIRASGAPLVGSGTPASLKASKNVSGAGTPLPSTQGSADGSAAASSSLTKGKQGASSVVLSLDIDLGDF</sequence>
<dbReference type="PROSITE" id="PS51360">
    <property type="entry name" value="PLUS3"/>
    <property type="match status" value="1"/>
</dbReference>
<dbReference type="SUPFAM" id="SSF159042">
    <property type="entry name" value="Plus3-like"/>
    <property type="match status" value="1"/>
</dbReference>
<feature type="compositionally biased region" description="Polar residues" evidence="1">
    <location>
        <begin position="699"/>
        <end position="714"/>
    </location>
</feature>
<proteinExistence type="predicted"/>
<reference evidence="3" key="2">
    <citation type="journal article" date="2019" name="IMA Fungus">
        <title>Genome sequencing and comparison of five Tilletia species to identify candidate genes for the detection of regulated species infecting wheat.</title>
        <authorList>
            <person name="Nguyen H.D.T."/>
            <person name="Sultana T."/>
            <person name="Kesanakurti P."/>
            <person name="Hambleton S."/>
        </authorList>
    </citation>
    <scope>NUCLEOTIDE SEQUENCE</scope>
    <source>
        <strain evidence="3">DAOMC 236426</strain>
    </source>
</reference>
<feature type="compositionally biased region" description="Acidic residues" evidence="1">
    <location>
        <begin position="251"/>
        <end position="277"/>
    </location>
</feature>
<feature type="compositionally biased region" description="Pro residues" evidence="1">
    <location>
        <begin position="581"/>
        <end position="593"/>
    </location>
</feature>
<feature type="compositionally biased region" description="Basic and acidic residues" evidence="1">
    <location>
        <begin position="559"/>
        <end position="572"/>
    </location>
</feature>
<comment type="caution">
    <text evidence="3">The sequence shown here is derived from an EMBL/GenBank/DDBJ whole genome shotgun (WGS) entry which is preliminary data.</text>
</comment>
<accession>A0A8X7MNW8</accession>
<feature type="compositionally biased region" description="Low complexity" evidence="1">
    <location>
        <begin position="659"/>
        <end position="686"/>
    </location>
</feature>
<evidence type="ECO:0000259" key="2">
    <source>
        <dbReference type="PROSITE" id="PS51360"/>
    </source>
</evidence>
<evidence type="ECO:0000256" key="1">
    <source>
        <dbReference type="SAM" id="MobiDB-lite"/>
    </source>
</evidence>
<feature type="compositionally biased region" description="Gly residues" evidence="1">
    <location>
        <begin position="73"/>
        <end position="83"/>
    </location>
</feature>
<feature type="compositionally biased region" description="Low complexity" evidence="1">
    <location>
        <begin position="111"/>
        <end position="128"/>
    </location>
</feature>
<feature type="compositionally biased region" description="Gly residues" evidence="1">
    <location>
        <begin position="34"/>
        <end position="65"/>
    </location>
</feature>
<dbReference type="Proteomes" id="UP000077684">
    <property type="component" value="Unassembled WGS sequence"/>
</dbReference>
<dbReference type="InterPro" id="IPR004343">
    <property type="entry name" value="Plus-3_dom"/>
</dbReference>
<feature type="compositionally biased region" description="Acidic residues" evidence="1">
    <location>
        <begin position="149"/>
        <end position="164"/>
    </location>
</feature>
<feature type="region of interest" description="Disordered" evidence="1">
    <location>
        <begin position="1"/>
        <end position="407"/>
    </location>
</feature>
<dbReference type="GO" id="GO:0003677">
    <property type="term" value="F:DNA binding"/>
    <property type="evidence" value="ECO:0007669"/>
    <property type="project" value="InterPro"/>
</dbReference>
<feature type="compositionally biased region" description="Basic and acidic residues" evidence="1">
    <location>
        <begin position="374"/>
        <end position="390"/>
    </location>
</feature>
<feature type="compositionally biased region" description="Basic and acidic residues" evidence="1">
    <location>
        <begin position="308"/>
        <end position="320"/>
    </location>
</feature>
<reference evidence="3" key="1">
    <citation type="submission" date="2016-04" db="EMBL/GenBank/DDBJ databases">
        <authorList>
            <person name="Nguyen H.D."/>
            <person name="Samba Siva P."/>
            <person name="Cullis J."/>
            <person name="Levesque C.A."/>
            <person name="Hambleton S."/>
        </authorList>
    </citation>
    <scope>NUCLEOTIDE SEQUENCE</scope>
    <source>
        <strain evidence="3">DAOMC 236426</strain>
    </source>
</reference>
<protein>
    <recommendedName>
        <fullName evidence="2">Plus3 domain-containing protein</fullName>
    </recommendedName>
</protein>
<name>A0A8X7MNW8_9BASI</name>
<dbReference type="InterPro" id="IPR036128">
    <property type="entry name" value="Plus3-like_sf"/>
</dbReference>
<gene>
    <name evidence="3" type="ORF">A4X06_0g6858</name>
</gene>
<keyword evidence="4" id="KW-1185">Reference proteome</keyword>
<feature type="compositionally biased region" description="Acidic residues" evidence="1">
    <location>
        <begin position="93"/>
        <end position="103"/>
    </location>
</feature>
<dbReference type="Gene3D" id="3.90.70.200">
    <property type="entry name" value="Plus-3 domain"/>
    <property type="match status" value="1"/>
</dbReference>
<dbReference type="Pfam" id="PF03126">
    <property type="entry name" value="Plus-3"/>
    <property type="match status" value="1"/>
</dbReference>
<feature type="compositionally biased region" description="Low complexity" evidence="1">
    <location>
        <begin position="225"/>
        <end position="238"/>
    </location>
</feature>
<feature type="compositionally biased region" description="Basic and acidic residues" evidence="1">
    <location>
        <begin position="628"/>
        <end position="650"/>
    </location>
</feature>
<feature type="compositionally biased region" description="Polar residues" evidence="1">
    <location>
        <begin position="727"/>
        <end position="736"/>
    </location>
</feature>
<feature type="compositionally biased region" description="Acidic residues" evidence="1">
    <location>
        <begin position="347"/>
        <end position="358"/>
    </location>
</feature>
<dbReference type="AlphaFoldDB" id="A0A8X7MNW8"/>
<dbReference type="EMBL" id="LWDE02001071">
    <property type="protein sequence ID" value="KAE8242543.1"/>
    <property type="molecule type" value="Genomic_DNA"/>
</dbReference>
<feature type="compositionally biased region" description="Low complexity" evidence="1">
    <location>
        <begin position="715"/>
        <end position="726"/>
    </location>
</feature>
<evidence type="ECO:0000313" key="3">
    <source>
        <dbReference type="EMBL" id="KAE8242543.1"/>
    </source>
</evidence>
<feature type="region of interest" description="Disordered" evidence="1">
    <location>
        <begin position="625"/>
        <end position="736"/>
    </location>
</feature>
<feature type="domain" description="Plus3" evidence="2">
    <location>
        <begin position="402"/>
        <end position="540"/>
    </location>
</feature>
<evidence type="ECO:0000313" key="4">
    <source>
        <dbReference type="Proteomes" id="UP000077684"/>
    </source>
</evidence>
<feature type="region of interest" description="Disordered" evidence="1">
    <location>
        <begin position="559"/>
        <end position="607"/>
    </location>
</feature>
<feature type="compositionally biased region" description="Basic and acidic residues" evidence="1">
    <location>
        <begin position="172"/>
        <end position="210"/>
    </location>
</feature>
<organism evidence="3 4">
    <name type="scientific">Tilletia controversa</name>
    <name type="common">dwarf bunt fungus</name>
    <dbReference type="NCBI Taxonomy" id="13291"/>
    <lineage>
        <taxon>Eukaryota</taxon>
        <taxon>Fungi</taxon>
        <taxon>Dikarya</taxon>
        <taxon>Basidiomycota</taxon>
        <taxon>Ustilaginomycotina</taxon>
        <taxon>Exobasidiomycetes</taxon>
        <taxon>Tilletiales</taxon>
        <taxon>Tilletiaceae</taxon>
        <taxon>Tilletia</taxon>
    </lineage>
</organism>